<dbReference type="CDD" id="cd00598">
    <property type="entry name" value="GH18_chitinase-like"/>
    <property type="match status" value="1"/>
</dbReference>
<reference evidence="3 4" key="1">
    <citation type="journal article" date="2018" name="Biotechnol. Biofuels">
        <title>Integrative visual omics of the white-rot fungus Polyporus brumalis exposes the biotechnological potential of its oxidative enzymes for delignifying raw plant biomass.</title>
        <authorList>
            <person name="Miyauchi S."/>
            <person name="Rancon A."/>
            <person name="Drula E."/>
            <person name="Hage H."/>
            <person name="Chaduli D."/>
            <person name="Favel A."/>
            <person name="Grisel S."/>
            <person name="Henrissat B."/>
            <person name="Herpoel-Gimbert I."/>
            <person name="Ruiz-Duenas F.J."/>
            <person name="Chevret D."/>
            <person name="Hainaut M."/>
            <person name="Lin J."/>
            <person name="Wang M."/>
            <person name="Pangilinan J."/>
            <person name="Lipzen A."/>
            <person name="Lesage-Meessen L."/>
            <person name="Navarro D."/>
            <person name="Riley R."/>
            <person name="Grigoriev I.V."/>
            <person name="Zhou S."/>
            <person name="Raouche S."/>
            <person name="Rosso M.N."/>
        </authorList>
    </citation>
    <scope>NUCLEOTIDE SEQUENCE [LARGE SCALE GENOMIC DNA]</scope>
    <source>
        <strain evidence="3 4">BRFM 1820</strain>
    </source>
</reference>
<dbReference type="GO" id="GO:0005975">
    <property type="term" value="P:carbohydrate metabolic process"/>
    <property type="evidence" value="ECO:0007669"/>
    <property type="project" value="InterPro"/>
</dbReference>
<evidence type="ECO:0000259" key="2">
    <source>
        <dbReference type="PROSITE" id="PS51910"/>
    </source>
</evidence>
<dbReference type="OrthoDB" id="3012298at2759"/>
<dbReference type="SUPFAM" id="SSF51445">
    <property type="entry name" value="(Trans)glycosidases"/>
    <property type="match status" value="1"/>
</dbReference>
<organism evidence="3 4">
    <name type="scientific">Lentinus brumalis</name>
    <dbReference type="NCBI Taxonomy" id="2498619"/>
    <lineage>
        <taxon>Eukaryota</taxon>
        <taxon>Fungi</taxon>
        <taxon>Dikarya</taxon>
        <taxon>Basidiomycota</taxon>
        <taxon>Agaricomycotina</taxon>
        <taxon>Agaricomycetes</taxon>
        <taxon>Polyporales</taxon>
        <taxon>Polyporaceae</taxon>
        <taxon>Lentinus</taxon>
    </lineage>
</organism>
<dbReference type="Pfam" id="PF00704">
    <property type="entry name" value="Glyco_hydro_18"/>
    <property type="match status" value="1"/>
</dbReference>
<dbReference type="Proteomes" id="UP000256964">
    <property type="component" value="Unassembled WGS sequence"/>
</dbReference>
<evidence type="ECO:0000313" key="3">
    <source>
        <dbReference type="EMBL" id="RDX47626.1"/>
    </source>
</evidence>
<keyword evidence="1" id="KW-0732">Signal</keyword>
<dbReference type="AlphaFoldDB" id="A0A371D509"/>
<accession>A0A371D509</accession>
<dbReference type="InterPro" id="IPR017853">
    <property type="entry name" value="GH"/>
</dbReference>
<feature type="signal peptide" evidence="1">
    <location>
        <begin position="1"/>
        <end position="24"/>
    </location>
</feature>
<gene>
    <name evidence="3" type="ORF">OH76DRAFT_1456687</name>
</gene>
<dbReference type="Gene3D" id="3.20.20.80">
    <property type="entry name" value="Glycosidases"/>
    <property type="match status" value="1"/>
</dbReference>
<sequence length="327" mass="34649">MFTSSFSRLFTLCSVLASTAVVFASPLPHVPRAPAPIPSGPKFVVYTDKAIEGNTEVLPPLDQIQGFNVVNVAFLLSDGPHDQAQNWASLDATTRQGIKQKYNAAGVSVVVSAFGQTELPTTAGLVPTTLANQMSQFVLNTDLDGIDVDWEEIVLVLDKTKPGVGEQWLATFTQALRTQLPQGQFILSHAPVGPWFSPGFCPGGCYLTVDKTVGSLIDWYNIQFYNQSPDPGYADCDTLLNTGGSAVFNIQKSGVDVNKLVIGKPGGLGDVSEAQQAVAGGGFIDPATLGTCIQQAVSNGWKAGVMSFQFPNANTAWLSSVKGNSFA</sequence>
<feature type="chain" id="PRO_5016638564" evidence="1">
    <location>
        <begin position="25"/>
        <end position="327"/>
    </location>
</feature>
<dbReference type="EMBL" id="KZ857417">
    <property type="protein sequence ID" value="RDX47626.1"/>
    <property type="molecule type" value="Genomic_DNA"/>
</dbReference>
<proteinExistence type="predicted"/>
<feature type="domain" description="GH18" evidence="2">
    <location>
        <begin position="41"/>
        <end position="327"/>
    </location>
</feature>
<protein>
    <submittedName>
        <fullName evidence="3">Chitinase</fullName>
    </submittedName>
</protein>
<name>A0A371D509_9APHY</name>
<dbReference type="InterPro" id="IPR001223">
    <property type="entry name" value="Glyco_hydro18_cat"/>
</dbReference>
<dbReference type="PROSITE" id="PS51910">
    <property type="entry name" value="GH18_2"/>
    <property type="match status" value="1"/>
</dbReference>
<keyword evidence="4" id="KW-1185">Reference proteome</keyword>
<evidence type="ECO:0000256" key="1">
    <source>
        <dbReference type="SAM" id="SignalP"/>
    </source>
</evidence>
<evidence type="ECO:0000313" key="4">
    <source>
        <dbReference type="Proteomes" id="UP000256964"/>
    </source>
</evidence>